<protein>
    <submittedName>
        <fullName evidence="1">Type 1 serine/threonine-protein phosphatase catalytic subunit glc7</fullName>
        <ecNumber evidence="1">3.1.3.16</ecNumber>
    </submittedName>
</protein>
<proteinExistence type="predicted"/>
<evidence type="ECO:0000313" key="1">
    <source>
        <dbReference type="EMBL" id="KAK1149196.1"/>
    </source>
</evidence>
<gene>
    <name evidence="1" type="primary">GLC7_2</name>
    <name evidence="1" type="ORF">N8T08_006416</name>
</gene>
<dbReference type="Proteomes" id="UP001177260">
    <property type="component" value="Unassembled WGS sequence"/>
</dbReference>
<evidence type="ECO:0000313" key="2">
    <source>
        <dbReference type="Proteomes" id="UP001177260"/>
    </source>
</evidence>
<keyword evidence="1" id="KW-0378">Hydrolase</keyword>
<organism evidence="1 2">
    <name type="scientific">Aspergillus melleus</name>
    <dbReference type="NCBI Taxonomy" id="138277"/>
    <lineage>
        <taxon>Eukaryota</taxon>
        <taxon>Fungi</taxon>
        <taxon>Dikarya</taxon>
        <taxon>Ascomycota</taxon>
        <taxon>Pezizomycotina</taxon>
        <taxon>Eurotiomycetes</taxon>
        <taxon>Eurotiomycetidae</taxon>
        <taxon>Eurotiales</taxon>
        <taxon>Aspergillaceae</taxon>
        <taxon>Aspergillus</taxon>
        <taxon>Aspergillus subgen. Circumdati</taxon>
    </lineage>
</organism>
<keyword evidence="2" id="KW-1185">Reference proteome</keyword>
<sequence length="641" mass="70929">MASWTGITAITAYSPILLSQAGYSEIAQNGLAGGINTIGIIGTIISAHIVDRLGRRHCLMLGSAILFSVELVVRASAPFVSRVRLLIAQYAPAAVSMLFLFNLGYAATWGTVAFLLPTEIFPSEMRAQGNGFGITGWAIGVGMTTLVNPIMFDSLQSRSYFLLAGLNILWIPMVYLFYPETRNRSLESIEALFSTPSPFYWAMERAYQQQGNVLVEHGTTITSDEDISKYTMDPGYSQKRGLPCVYPQAAGTEGPVDPEIVDGRLPSPFSTPGVSSLLSSDVPLPTTNVQQNLNAAGAEQFTESNPVNHRKINHASTSTLATEKERLTGSTRVYEGLKDLDFSALELICPIDDTAVSNRWLNAYIPIPGQAVKEYPANVTAFIYRMLKSYAAMAAHGRGILPYVHHTQMRPRPAGSPLASCLSLVRICSSPLPGSEATAASVLQREMTNVYDQRDEFDDENQLAAFQAYLIYAMVLFFRLSGAYNDVFRGTMINLQSLARSSARRGLVCAADQRRVRPRWEEWIVTETKRRAIYVMYLLDSILSTQEGLPTFLGTELQGLPAPANKLLWQAQSRCEWEREYNVYMAEWAEGGLAIDELWPIPTDSGETYVTRRRARVDQWLENVDEFGTMLYAIMSCTHGG</sequence>
<dbReference type="EC" id="3.1.3.16" evidence="1"/>
<reference evidence="1 2" key="1">
    <citation type="journal article" date="2023" name="ACS Omega">
        <title>Identification of the Neoaspergillic Acid Biosynthesis Gene Cluster by Establishing an In Vitro CRISPR-Ribonucleoprotein Genetic System in Aspergillus melleus.</title>
        <authorList>
            <person name="Yuan B."/>
            <person name="Grau M.F."/>
            <person name="Murata R.M."/>
            <person name="Torok T."/>
            <person name="Venkateswaran K."/>
            <person name="Stajich J.E."/>
            <person name="Wang C.C.C."/>
        </authorList>
    </citation>
    <scope>NUCLEOTIDE SEQUENCE [LARGE SCALE GENOMIC DNA]</scope>
    <source>
        <strain evidence="1 2">IMV 1140</strain>
    </source>
</reference>
<name>A0ACC3BEQ1_9EURO</name>
<accession>A0ACC3BEQ1</accession>
<comment type="caution">
    <text evidence="1">The sequence shown here is derived from an EMBL/GenBank/DDBJ whole genome shotgun (WGS) entry which is preliminary data.</text>
</comment>
<dbReference type="EMBL" id="JAOPJF010000004">
    <property type="protein sequence ID" value="KAK1149196.1"/>
    <property type="molecule type" value="Genomic_DNA"/>
</dbReference>